<name>A0A5B9QSR5_9BACT</name>
<evidence type="ECO:0008006" key="4">
    <source>
        <dbReference type="Google" id="ProtNLM"/>
    </source>
</evidence>
<reference evidence="2 3" key="1">
    <citation type="submission" date="2019-08" db="EMBL/GenBank/DDBJ databases">
        <title>Deep-cultivation of Planctomycetes and their phenomic and genomic characterization uncovers novel biology.</title>
        <authorList>
            <person name="Wiegand S."/>
            <person name="Jogler M."/>
            <person name="Boedeker C."/>
            <person name="Pinto D."/>
            <person name="Vollmers J."/>
            <person name="Rivas-Marin E."/>
            <person name="Kohn T."/>
            <person name="Peeters S.H."/>
            <person name="Heuer A."/>
            <person name="Rast P."/>
            <person name="Oberbeckmann S."/>
            <person name="Bunk B."/>
            <person name="Jeske O."/>
            <person name="Meyerdierks A."/>
            <person name="Storesund J.E."/>
            <person name="Kallscheuer N."/>
            <person name="Luecker S."/>
            <person name="Lage O.M."/>
            <person name="Pohl T."/>
            <person name="Merkel B.J."/>
            <person name="Hornburger P."/>
            <person name="Mueller R.-W."/>
            <person name="Bruemmer F."/>
            <person name="Labrenz M."/>
            <person name="Spormann A.M."/>
            <person name="Op den Camp H."/>
            <person name="Overmann J."/>
            <person name="Amann R."/>
            <person name="Jetten M.S.M."/>
            <person name="Mascher T."/>
            <person name="Medema M.H."/>
            <person name="Devos D.P."/>
            <person name="Kaster A.-K."/>
            <person name="Ovreas L."/>
            <person name="Rohde M."/>
            <person name="Galperin M.Y."/>
            <person name="Jogler C."/>
        </authorList>
    </citation>
    <scope>NUCLEOTIDE SEQUENCE [LARGE SCALE GENOMIC DNA]</scope>
    <source>
        <strain evidence="2 3">UC8</strain>
    </source>
</reference>
<dbReference type="InterPro" id="IPR011487">
    <property type="entry name" value="DUF1598"/>
</dbReference>
<sequence precursor="true">MKRLRCVCVAGLGVVLLLLVSPLAVPQDALGPVAAGEFGLARAAADGLAGAQRDGRLSGLALQQSLSGDPLAASRSIASIGDPGQQAAAIQGVRGGGSLADFTQLMSLIETTVAPDTWEALGGPSTMAPYPGGIFVDAEGLVRDSDLQAAGASLDDIAALLGTAASNADANDWRQPSPLRVVSLRRLAQEWIRLQTLGQPPSESLYNVGGLSRIEYVMIDEAKPDILLAGAVGGIETSNGWPRDRKTGAATLQLPVVMAVVRSVFDRQSFGCTIDPTNEGIARSMAVAAQIQQDKIPIGNAADALQTALGRQTVSVFGTTGDGPLGWMLVEADRHMKQLALGQQPMPRGVPNYLDVVTKMIAQGPPDGQLLRLWFTANPISIRADADRNTFQLVGRPIKLASEDQRPDQLGNRHVAAVDPRSRAFTAAFNQHFDAIAMKYPIYSSLEGMYAIACVSELVRQHMDAQAMQQVLGPLAHDSASTIATLPTPRVVDSIAVMHTVKHRGKRHHIIVASGGVLVDSSQTLTGKLETYDSLASSRPSDTFRPASLDRWWWNAGK</sequence>
<keyword evidence="1" id="KW-0732">Signal</keyword>
<accession>A0A5B9QSR5</accession>
<feature type="signal peptide" evidence="1">
    <location>
        <begin position="1"/>
        <end position="26"/>
    </location>
</feature>
<gene>
    <name evidence="2" type="ORF">UC8_27870</name>
</gene>
<dbReference type="Proteomes" id="UP000325286">
    <property type="component" value="Chromosome"/>
</dbReference>
<evidence type="ECO:0000256" key="1">
    <source>
        <dbReference type="SAM" id="SignalP"/>
    </source>
</evidence>
<keyword evidence="3" id="KW-1185">Reference proteome</keyword>
<organism evidence="2 3">
    <name type="scientific">Roseimaritima ulvae</name>
    <dbReference type="NCBI Taxonomy" id="980254"/>
    <lineage>
        <taxon>Bacteria</taxon>
        <taxon>Pseudomonadati</taxon>
        <taxon>Planctomycetota</taxon>
        <taxon>Planctomycetia</taxon>
        <taxon>Pirellulales</taxon>
        <taxon>Pirellulaceae</taxon>
        <taxon>Roseimaritima</taxon>
    </lineage>
</organism>
<dbReference type="RefSeq" id="WP_068132220.1">
    <property type="nucleotide sequence ID" value="NZ_CP042914.1"/>
</dbReference>
<evidence type="ECO:0000313" key="3">
    <source>
        <dbReference type="Proteomes" id="UP000325286"/>
    </source>
</evidence>
<dbReference type="EMBL" id="CP042914">
    <property type="protein sequence ID" value="QEG40770.1"/>
    <property type="molecule type" value="Genomic_DNA"/>
</dbReference>
<proteinExistence type="predicted"/>
<evidence type="ECO:0000313" key="2">
    <source>
        <dbReference type="EMBL" id="QEG40770.1"/>
    </source>
</evidence>
<feature type="chain" id="PRO_5022825776" description="DUF1598 domain-containing protein" evidence="1">
    <location>
        <begin position="27"/>
        <end position="558"/>
    </location>
</feature>
<dbReference type="KEGG" id="rul:UC8_27870"/>
<dbReference type="AlphaFoldDB" id="A0A5B9QSR5"/>
<dbReference type="Pfam" id="PF07643">
    <property type="entry name" value="DUF1598"/>
    <property type="match status" value="1"/>
</dbReference>
<protein>
    <recommendedName>
        <fullName evidence="4">DUF1598 domain-containing protein</fullName>
    </recommendedName>
</protein>